<evidence type="ECO:0000313" key="2">
    <source>
        <dbReference type="Proteomes" id="UP001595075"/>
    </source>
</evidence>
<keyword evidence="2" id="KW-1185">Reference proteome</keyword>
<evidence type="ECO:0000313" key="1">
    <source>
        <dbReference type="EMBL" id="KAL2062971.1"/>
    </source>
</evidence>
<dbReference type="Proteomes" id="UP001595075">
    <property type="component" value="Unassembled WGS sequence"/>
</dbReference>
<proteinExistence type="predicted"/>
<dbReference type="EMBL" id="JAZHXI010000016">
    <property type="protein sequence ID" value="KAL2062971.1"/>
    <property type="molecule type" value="Genomic_DNA"/>
</dbReference>
<reference evidence="1 2" key="1">
    <citation type="journal article" date="2024" name="Commun. Biol.">
        <title>Comparative genomic analysis of thermophilic fungi reveals convergent evolutionary adaptations and gene losses.</title>
        <authorList>
            <person name="Steindorff A.S."/>
            <person name="Aguilar-Pontes M.V."/>
            <person name="Robinson A.J."/>
            <person name="Andreopoulos B."/>
            <person name="LaButti K."/>
            <person name="Kuo A."/>
            <person name="Mondo S."/>
            <person name="Riley R."/>
            <person name="Otillar R."/>
            <person name="Haridas S."/>
            <person name="Lipzen A."/>
            <person name="Grimwood J."/>
            <person name="Schmutz J."/>
            <person name="Clum A."/>
            <person name="Reid I.D."/>
            <person name="Moisan M.C."/>
            <person name="Butler G."/>
            <person name="Nguyen T.T.M."/>
            <person name="Dewar K."/>
            <person name="Conant G."/>
            <person name="Drula E."/>
            <person name="Henrissat B."/>
            <person name="Hansel C."/>
            <person name="Singer S."/>
            <person name="Hutchinson M.I."/>
            <person name="de Vries R.P."/>
            <person name="Natvig D.O."/>
            <person name="Powell A.J."/>
            <person name="Tsang A."/>
            <person name="Grigoriev I.V."/>
        </authorList>
    </citation>
    <scope>NUCLEOTIDE SEQUENCE [LARGE SCALE GENOMIC DNA]</scope>
    <source>
        <strain evidence="1 2">CBS 494.80</strain>
    </source>
</reference>
<comment type="caution">
    <text evidence="1">The sequence shown here is derived from an EMBL/GenBank/DDBJ whole genome shotgun (WGS) entry which is preliminary data.</text>
</comment>
<protein>
    <submittedName>
        <fullName evidence="1">Uncharacterized protein</fullName>
    </submittedName>
</protein>
<name>A0ABR4C0Q8_9HELO</name>
<gene>
    <name evidence="1" type="ORF">VTL71DRAFT_6043</name>
</gene>
<sequence length="120" mass="14001">MRKTDKLLQHRIMVLSLPCMPKIWARKNIETLRRNMSRGIELKGSMWSWILFILAFRLVRNTTNNCVTGFVEHDESLETVAKSGVYVDIRLSSTWDWSDQFVDTFFFQTAVALSEPTEKA</sequence>
<organism evidence="1 2">
    <name type="scientific">Oculimacula yallundae</name>
    <dbReference type="NCBI Taxonomy" id="86028"/>
    <lineage>
        <taxon>Eukaryota</taxon>
        <taxon>Fungi</taxon>
        <taxon>Dikarya</taxon>
        <taxon>Ascomycota</taxon>
        <taxon>Pezizomycotina</taxon>
        <taxon>Leotiomycetes</taxon>
        <taxon>Helotiales</taxon>
        <taxon>Ploettnerulaceae</taxon>
        <taxon>Oculimacula</taxon>
    </lineage>
</organism>
<accession>A0ABR4C0Q8</accession>